<proteinExistence type="predicted"/>
<keyword evidence="1" id="KW-0175">Coiled coil</keyword>
<name>A0A8C6G6A6_MUSSI</name>
<dbReference type="AlphaFoldDB" id="A0A8C6G6A6"/>
<dbReference type="InterPro" id="IPR038799">
    <property type="entry name" value="LEKR1"/>
</dbReference>
<feature type="coiled-coil region" evidence="1">
    <location>
        <begin position="160"/>
        <end position="277"/>
    </location>
</feature>
<evidence type="ECO:0000313" key="4">
    <source>
        <dbReference type="Proteomes" id="UP000694415"/>
    </source>
</evidence>
<evidence type="ECO:0000256" key="1">
    <source>
        <dbReference type="SAM" id="Coils"/>
    </source>
</evidence>
<dbReference type="PANTHER" id="PTHR34251">
    <property type="entry name" value="LEUCINE-, GLUTAMATE- AND LYSINE-RICH PROTEIN 1"/>
    <property type="match status" value="1"/>
</dbReference>
<feature type="coiled-coil region" evidence="1">
    <location>
        <begin position="54"/>
        <end position="105"/>
    </location>
</feature>
<reference evidence="3" key="2">
    <citation type="submission" date="2025-09" db="UniProtKB">
        <authorList>
            <consortium name="Ensembl"/>
        </authorList>
    </citation>
    <scope>IDENTIFICATION</scope>
</reference>
<protein>
    <submittedName>
        <fullName evidence="3">Leucine, glutamate and lysine rich 1</fullName>
    </submittedName>
</protein>
<reference evidence="3" key="1">
    <citation type="submission" date="2025-08" db="UniProtKB">
        <authorList>
            <consortium name="Ensembl"/>
        </authorList>
    </citation>
    <scope>IDENTIFICATION</scope>
</reference>
<dbReference type="Proteomes" id="UP000694415">
    <property type="component" value="Unplaced"/>
</dbReference>
<sequence>MFSGCFSAVLSQYVWGTMDRHIPMHALPEEIQKMSPEETVCKYCGVSYLILHEFKAMEEKLKAVQEEMKFYQGSVEREKKLQEKLQSLSQEFEQYKSDSESKKARELMLVSHQKSIEQLQETLRQKLLSDDSWREKIEAELSKERARHLIEFQDQALLFKEEAKLELDIEKEKHQEIIRKYQQEHEDLQRKIGDLIADATKDLRLEVASLQEKLHESHAQYTEESESKKKEIEDLKNLVAEFQCRLKKETGRDDSISEELKKEMKQKSDELERVRLAQTQLLQQFSQSQEENTFLQETVRRECEERFELTEALSQAKEQLLELRRSGGNLPCSLNKGTLTYPASAVSNHRELSSGRQNCGRGTGTPSLRGLPKPTASPTPDKLKVSSSGLPALSQAYPPRGRAISVNEARQRLTAILRRRLSQQ</sequence>
<evidence type="ECO:0000313" key="3">
    <source>
        <dbReference type="Ensembl" id="ENSMSIP00000001158.1"/>
    </source>
</evidence>
<feature type="region of interest" description="Disordered" evidence="2">
    <location>
        <begin position="348"/>
        <end position="401"/>
    </location>
</feature>
<dbReference type="GeneTree" id="ENSGT00940000162647"/>
<organism evidence="3 4">
    <name type="scientific">Mus spicilegus</name>
    <name type="common">Mound-building mouse</name>
    <dbReference type="NCBI Taxonomy" id="10103"/>
    <lineage>
        <taxon>Eukaryota</taxon>
        <taxon>Metazoa</taxon>
        <taxon>Chordata</taxon>
        <taxon>Craniata</taxon>
        <taxon>Vertebrata</taxon>
        <taxon>Euteleostomi</taxon>
        <taxon>Mammalia</taxon>
        <taxon>Eutheria</taxon>
        <taxon>Euarchontoglires</taxon>
        <taxon>Glires</taxon>
        <taxon>Rodentia</taxon>
        <taxon>Myomorpha</taxon>
        <taxon>Muroidea</taxon>
        <taxon>Muridae</taxon>
        <taxon>Murinae</taxon>
        <taxon>Mus</taxon>
        <taxon>Mus</taxon>
    </lineage>
</organism>
<accession>A0A8C6G6A6</accession>
<dbReference type="PANTHER" id="PTHR34251:SF1">
    <property type="entry name" value="LEUCINE, GLUTAMATE AND LYSINE RICH 1"/>
    <property type="match status" value="1"/>
</dbReference>
<dbReference type="Ensembl" id="ENSMSIT00000001492.1">
    <property type="protein sequence ID" value="ENSMSIP00000001158.1"/>
    <property type="gene ID" value="ENSMSIG00000001127.1"/>
</dbReference>
<evidence type="ECO:0000256" key="2">
    <source>
        <dbReference type="SAM" id="MobiDB-lite"/>
    </source>
</evidence>
<keyword evidence="4" id="KW-1185">Reference proteome</keyword>